<evidence type="ECO:0000259" key="2">
    <source>
        <dbReference type="SMART" id="SM00256"/>
    </source>
</evidence>
<dbReference type="AlphaFoldDB" id="A0A078HTX3"/>
<keyword evidence="4" id="KW-1185">Reference proteome</keyword>
<organism evidence="3 4">
    <name type="scientific">Brassica napus</name>
    <name type="common">Rape</name>
    <dbReference type="NCBI Taxonomy" id="3708"/>
    <lineage>
        <taxon>Eukaryota</taxon>
        <taxon>Viridiplantae</taxon>
        <taxon>Streptophyta</taxon>
        <taxon>Embryophyta</taxon>
        <taxon>Tracheophyta</taxon>
        <taxon>Spermatophyta</taxon>
        <taxon>Magnoliopsida</taxon>
        <taxon>eudicotyledons</taxon>
        <taxon>Gunneridae</taxon>
        <taxon>Pentapetalae</taxon>
        <taxon>rosids</taxon>
        <taxon>malvids</taxon>
        <taxon>Brassicales</taxon>
        <taxon>Brassicaceae</taxon>
        <taxon>Brassiceae</taxon>
        <taxon>Brassica</taxon>
    </lineage>
</organism>
<dbReference type="InterPro" id="IPR057499">
    <property type="entry name" value="Kelch_FKB95"/>
</dbReference>
<dbReference type="InterPro" id="IPR015915">
    <property type="entry name" value="Kelch-typ_b-propeller"/>
</dbReference>
<dbReference type="Pfam" id="PF25210">
    <property type="entry name" value="Kelch_FKB95"/>
    <property type="match status" value="1"/>
</dbReference>
<dbReference type="PANTHER" id="PTHR24414:SF146">
    <property type="entry name" value="F-BOX DOMAIN-CONTAINING PROTEIN"/>
    <property type="match status" value="1"/>
</dbReference>
<dbReference type="Gramene" id="CDY41985">
    <property type="protein sequence ID" value="CDY41985"/>
    <property type="gene ID" value="GSBRNA2T00073981001"/>
</dbReference>
<dbReference type="PaxDb" id="3708-A0A078HTX3"/>
<feature type="domain" description="F-box" evidence="2">
    <location>
        <begin position="34"/>
        <end position="74"/>
    </location>
</feature>
<dbReference type="Pfam" id="PF00646">
    <property type="entry name" value="F-box"/>
    <property type="match status" value="1"/>
</dbReference>
<dbReference type="PANTHER" id="PTHR24414">
    <property type="entry name" value="F-BOX/KELCH-REPEAT PROTEIN SKIP4"/>
    <property type="match status" value="1"/>
</dbReference>
<feature type="region of interest" description="Disordered" evidence="1">
    <location>
        <begin position="1"/>
        <end position="33"/>
    </location>
</feature>
<evidence type="ECO:0000313" key="3">
    <source>
        <dbReference type="EMBL" id="CDY41985.1"/>
    </source>
</evidence>
<dbReference type="InterPro" id="IPR001810">
    <property type="entry name" value="F-box_dom"/>
</dbReference>
<dbReference type="SUPFAM" id="SSF117281">
    <property type="entry name" value="Kelch motif"/>
    <property type="match status" value="1"/>
</dbReference>
<dbReference type="STRING" id="3708.A0A078HTX3"/>
<reference evidence="3 4" key="1">
    <citation type="journal article" date="2014" name="Science">
        <title>Plant genetics. Early allopolyploid evolution in the post-Neolithic Brassica napus oilseed genome.</title>
        <authorList>
            <person name="Chalhoub B."/>
            <person name="Denoeud F."/>
            <person name="Liu S."/>
            <person name="Parkin I.A."/>
            <person name="Tang H."/>
            <person name="Wang X."/>
            <person name="Chiquet J."/>
            <person name="Belcram H."/>
            <person name="Tong C."/>
            <person name="Samans B."/>
            <person name="Correa M."/>
            <person name="Da Silva C."/>
            <person name="Just J."/>
            <person name="Falentin C."/>
            <person name="Koh C.S."/>
            <person name="Le Clainche I."/>
            <person name="Bernard M."/>
            <person name="Bento P."/>
            <person name="Noel B."/>
            <person name="Labadie K."/>
            <person name="Alberti A."/>
            <person name="Charles M."/>
            <person name="Arnaud D."/>
            <person name="Guo H."/>
            <person name="Daviaud C."/>
            <person name="Alamery S."/>
            <person name="Jabbari K."/>
            <person name="Zhao M."/>
            <person name="Edger P.P."/>
            <person name="Chelaifa H."/>
            <person name="Tack D."/>
            <person name="Lassalle G."/>
            <person name="Mestiri I."/>
            <person name="Schnel N."/>
            <person name="Le Paslier M.C."/>
            <person name="Fan G."/>
            <person name="Renault V."/>
            <person name="Bayer P.E."/>
            <person name="Golicz A.A."/>
            <person name="Manoli S."/>
            <person name="Lee T.H."/>
            <person name="Thi V.H."/>
            <person name="Chalabi S."/>
            <person name="Hu Q."/>
            <person name="Fan C."/>
            <person name="Tollenaere R."/>
            <person name="Lu Y."/>
            <person name="Battail C."/>
            <person name="Shen J."/>
            <person name="Sidebottom C.H."/>
            <person name="Wang X."/>
            <person name="Canaguier A."/>
            <person name="Chauveau A."/>
            <person name="Berard A."/>
            <person name="Deniot G."/>
            <person name="Guan M."/>
            <person name="Liu Z."/>
            <person name="Sun F."/>
            <person name="Lim Y.P."/>
            <person name="Lyons E."/>
            <person name="Town C.D."/>
            <person name="Bancroft I."/>
            <person name="Wang X."/>
            <person name="Meng J."/>
            <person name="Ma J."/>
            <person name="Pires J.C."/>
            <person name="King G.J."/>
            <person name="Brunel D."/>
            <person name="Delourme R."/>
            <person name="Renard M."/>
            <person name="Aury J.M."/>
            <person name="Adams K.L."/>
            <person name="Batley J."/>
            <person name="Snowdon R.J."/>
            <person name="Tost J."/>
            <person name="Edwards D."/>
            <person name="Zhou Y."/>
            <person name="Hua W."/>
            <person name="Sharpe A.G."/>
            <person name="Paterson A.H."/>
            <person name="Guan C."/>
            <person name="Wincker P."/>
        </authorList>
    </citation>
    <scope>NUCLEOTIDE SEQUENCE [LARGE SCALE GENOMIC DNA]</scope>
    <source>
        <strain evidence="4">cv. Darmor-bzh</strain>
    </source>
</reference>
<dbReference type="InterPro" id="IPR050354">
    <property type="entry name" value="F-box/kelch-repeat_ARATH"/>
</dbReference>
<feature type="compositionally biased region" description="Basic residues" evidence="1">
    <location>
        <begin position="1"/>
        <end position="12"/>
    </location>
</feature>
<dbReference type="CDD" id="cd22152">
    <property type="entry name" value="F-box_AtAFR-like"/>
    <property type="match status" value="1"/>
</dbReference>
<dbReference type="Gene3D" id="2.120.10.80">
    <property type="entry name" value="Kelch-type beta propeller"/>
    <property type="match status" value="1"/>
</dbReference>
<accession>A0A078HTX3</accession>
<evidence type="ECO:0000256" key="1">
    <source>
        <dbReference type="SAM" id="MobiDB-lite"/>
    </source>
</evidence>
<name>A0A078HTX3_BRANA</name>
<dbReference type="InterPro" id="IPR036047">
    <property type="entry name" value="F-box-like_dom_sf"/>
</dbReference>
<evidence type="ECO:0000313" key="4">
    <source>
        <dbReference type="Proteomes" id="UP000028999"/>
    </source>
</evidence>
<protein>
    <submittedName>
        <fullName evidence="3">BnaA01g05570D protein</fullName>
    </submittedName>
</protein>
<gene>
    <name evidence="3" type="primary">BnaA01g05570D</name>
    <name evidence="3" type="ORF">GSBRNA2T00073981001</name>
</gene>
<dbReference type="EMBL" id="LK032511">
    <property type="protein sequence ID" value="CDY41985.1"/>
    <property type="molecule type" value="Genomic_DNA"/>
</dbReference>
<dbReference type="SMART" id="SM00256">
    <property type="entry name" value="FBOX"/>
    <property type="match status" value="1"/>
</dbReference>
<dbReference type="SUPFAM" id="SSF81383">
    <property type="entry name" value="F-box domain"/>
    <property type="match status" value="1"/>
</dbReference>
<sequence>MSSPVKKRKTMKKPSVNKNKKAPPTPESTSNPSLPDDLLLSCFARVSRLYYPTLSLVSKSFASLFASPELYKTRSSLGRTESCLNVVSVLDCRSNTWRDGPSMLVERDYPHANVIDGKIYVHVFGSCNGLVYDTREGRWESADMEMSSEWVWFSYCVVENVIYVYNNEEFKWYDSAVRLWKVLKGLKGLPKFPRYTARLADFGGKLAVLWGRGVASSGYVDKIIWCAVIALERRSDQEIWGKVEWKEAVLKVPKSCSIDYALAATV</sequence>
<proteinExistence type="predicted"/>
<dbReference type="Proteomes" id="UP000028999">
    <property type="component" value="Unassembled WGS sequence"/>
</dbReference>